<dbReference type="GeneID" id="24269726"/>
<dbReference type="VEuPathDB" id="PlasmoDB:AK88_04412"/>
<keyword evidence="2" id="KW-1185">Reference proteome</keyword>
<dbReference type="EMBL" id="KQ001706">
    <property type="protein sequence ID" value="KJP85937.1"/>
    <property type="molecule type" value="Genomic_DNA"/>
</dbReference>
<dbReference type="AlphaFoldDB" id="A0A0D9QGI4"/>
<dbReference type="RefSeq" id="XP_012337445.1">
    <property type="nucleotide sequence ID" value="XM_012482022.1"/>
</dbReference>
<dbReference type="OrthoDB" id="374462at2759"/>
<dbReference type="OMA" id="EYEPYFG"/>
<protein>
    <submittedName>
        <fullName evidence="1">Uncharacterized protein</fullName>
    </submittedName>
</protein>
<sequence length="266" mass="31425">MVHIPQKLIVHYHHCSIRDVGDIFIDCLTVQLLFLNNVFNCSFVHLVGEAHPFSSYGSYPYAFNTLEGNILFGEDIIDYMKNLYLFDSIEYEPYFGVVNELKAILEYFLWVDDEIYNNFTKNIYKNRFFYLYYIYLTRRLRRENYEKCQMAGLDNHNLNITRLKRILSILEEVICSADNSTGEERDVCYFDSMCFSVLSILYSLPSKFNEDLQRALLSKPSLIEFVRNLNRRYRVWENEKWFLQGVSDGSGSGSLHRSSRGRVPFV</sequence>
<evidence type="ECO:0000313" key="1">
    <source>
        <dbReference type="EMBL" id="KJP85937.1"/>
    </source>
</evidence>
<proteinExistence type="predicted"/>
<reference evidence="1 2" key="1">
    <citation type="submission" date="2014-03" db="EMBL/GenBank/DDBJ databases">
        <title>The Genome Sequence of Plasmodium fragile nilgiri.</title>
        <authorList>
            <consortium name="The Broad Institute Genomics Platform"/>
            <consortium name="The Broad Institute Genome Sequencing Center for Infectious Disease"/>
            <person name="Neafsey D."/>
            <person name="Duraisingh M."/>
            <person name="Young S.K."/>
            <person name="Zeng Q."/>
            <person name="Gargeya S."/>
            <person name="Abouelleil A."/>
            <person name="Alvarado L."/>
            <person name="Chapman S.B."/>
            <person name="Gainer-Dewar J."/>
            <person name="Goldberg J."/>
            <person name="Griggs A."/>
            <person name="Gujja S."/>
            <person name="Hansen M."/>
            <person name="Howarth C."/>
            <person name="Imamovic A."/>
            <person name="Larimer J."/>
            <person name="Pearson M."/>
            <person name="Poon T.W."/>
            <person name="Priest M."/>
            <person name="Roberts A."/>
            <person name="Saif S."/>
            <person name="Shea T."/>
            <person name="Sykes S."/>
            <person name="Wortman J."/>
            <person name="Nusbaum C."/>
            <person name="Birren B."/>
        </authorList>
    </citation>
    <scope>NUCLEOTIDE SEQUENCE [LARGE SCALE GENOMIC DNA]</scope>
    <source>
        <strain evidence="2">nilgiri</strain>
    </source>
</reference>
<dbReference type="Proteomes" id="UP000054561">
    <property type="component" value="Unassembled WGS sequence"/>
</dbReference>
<organism evidence="1 2">
    <name type="scientific">Plasmodium fragile</name>
    <dbReference type="NCBI Taxonomy" id="5857"/>
    <lineage>
        <taxon>Eukaryota</taxon>
        <taxon>Sar</taxon>
        <taxon>Alveolata</taxon>
        <taxon>Apicomplexa</taxon>
        <taxon>Aconoidasida</taxon>
        <taxon>Haemosporida</taxon>
        <taxon>Plasmodiidae</taxon>
        <taxon>Plasmodium</taxon>
        <taxon>Plasmodium (Plasmodium)</taxon>
    </lineage>
</organism>
<name>A0A0D9QGI4_PLAFR</name>
<evidence type="ECO:0000313" key="2">
    <source>
        <dbReference type="Proteomes" id="UP000054561"/>
    </source>
</evidence>
<gene>
    <name evidence="1" type="ORF">AK88_04412</name>
</gene>
<accession>A0A0D9QGI4</accession>